<proteinExistence type="predicted"/>
<sequence>MRFGKEFKKFLLKGEEPVGIHKILADASGMFNFSVYAWKKGTYTTSSCLRTPSNFMKTYRELQILNANVMNIYSPLALLAAQWLFMAVCILNIYGFIKLSSPFDIIMGVTAIGLLLFLVVLFTILALVEVRSSEVLRSWNYQRQTKILKTFIPSTTSVRVYIGTFYYVDQGMVLMMLKFITECTVDLIVLH</sequence>
<keyword evidence="3" id="KW-1185">Reference proteome</keyword>
<gene>
    <name evidence="2" type="ORF">AFUS01_LOCUS7110</name>
</gene>
<reference evidence="2" key="1">
    <citation type="submission" date="2021-06" db="EMBL/GenBank/DDBJ databases">
        <authorList>
            <person name="Hodson N. C."/>
            <person name="Mongue J. A."/>
            <person name="Jaron S. K."/>
        </authorList>
    </citation>
    <scope>NUCLEOTIDE SEQUENCE</scope>
</reference>
<accession>A0A8J2K0U1</accession>
<comment type="caution">
    <text evidence="2">The sequence shown here is derived from an EMBL/GenBank/DDBJ whole genome shotgun (WGS) entry which is preliminary data.</text>
</comment>
<keyword evidence="1" id="KW-0812">Transmembrane</keyword>
<evidence type="ECO:0000256" key="1">
    <source>
        <dbReference type="SAM" id="Phobius"/>
    </source>
</evidence>
<dbReference type="Proteomes" id="UP000708208">
    <property type="component" value="Unassembled WGS sequence"/>
</dbReference>
<keyword evidence="1" id="KW-0472">Membrane</keyword>
<keyword evidence="1" id="KW-1133">Transmembrane helix</keyword>
<name>A0A8J2K0U1_9HEXA</name>
<dbReference type="AlphaFoldDB" id="A0A8J2K0U1"/>
<evidence type="ECO:0000313" key="3">
    <source>
        <dbReference type="Proteomes" id="UP000708208"/>
    </source>
</evidence>
<dbReference type="EMBL" id="CAJVCH010047710">
    <property type="protein sequence ID" value="CAG7717669.1"/>
    <property type="molecule type" value="Genomic_DNA"/>
</dbReference>
<protein>
    <submittedName>
        <fullName evidence="2">Uncharacterized protein</fullName>
    </submittedName>
</protein>
<feature type="transmembrane region" description="Helical" evidence="1">
    <location>
        <begin position="103"/>
        <end position="127"/>
    </location>
</feature>
<evidence type="ECO:0000313" key="2">
    <source>
        <dbReference type="EMBL" id="CAG7717669.1"/>
    </source>
</evidence>
<organism evidence="2 3">
    <name type="scientific">Allacma fusca</name>
    <dbReference type="NCBI Taxonomy" id="39272"/>
    <lineage>
        <taxon>Eukaryota</taxon>
        <taxon>Metazoa</taxon>
        <taxon>Ecdysozoa</taxon>
        <taxon>Arthropoda</taxon>
        <taxon>Hexapoda</taxon>
        <taxon>Collembola</taxon>
        <taxon>Symphypleona</taxon>
        <taxon>Sminthuridae</taxon>
        <taxon>Allacma</taxon>
    </lineage>
</organism>